<keyword evidence="4" id="KW-1185">Reference proteome</keyword>
<dbReference type="eggNOG" id="KOG0231">
    <property type="taxonomic scope" value="Eukaryota"/>
</dbReference>
<reference evidence="2 4" key="1">
    <citation type="journal article" date="2012" name="Nature">
        <title>Algal genomes reveal evolutionary mosaicism and the fate of nucleomorphs.</title>
        <authorList>
            <consortium name="DOE Joint Genome Institute"/>
            <person name="Curtis B.A."/>
            <person name="Tanifuji G."/>
            <person name="Burki F."/>
            <person name="Gruber A."/>
            <person name="Irimia M."/>
            <person name="Maruyama S."/>
            <person name="Arias M.C."/>
            <person name="Ball S.G."/>
            <person name="Gile G.H."/>
            <person name="Hirakawa Y."/>
            <person name="Hopkins J.F."/>
            <person name="Kuo A."/>
            <person name="Rensing S.A."/>
            <person name="Schmutz J."/>
            <person name="Symeonidi A."/>
            <person name="Elias M."/>
            <person name="Eveleigh R.J."/>
            <person name="Herman E.K."/>
            <person name="Klute M.J."/>
            <person name="Nakayama T."/>
            <person name="Obornik M."/>
            <person name="Reyes-Prieto A."/>
            <person name="Armbrust E.V."/>
            <person name="Aves S.J."/>
            <person name="Beiko R.G."/>
            <person name="Coutinho P."/>
            <person name="Dacks J.B."/>
            <person name="Durnford D.G."/>
            <person name="Fast N.M."/>
            <person name="Green B.R."/>
            <person name="Grisdale C.J."/>
            <person name="Hempel F."/>
            <person name="Henrissat B."/>
            <person name="Hoppner M.P."/>
            <person name="Ishida K."/>
            <person name="Kim E."/>
            <person name="Koreny L."/>
            <person name="Kroth P.G."/>
            <person name="Liu Y."/>
            <person name="Malik S.B."/>
            <person name="Maier U.G."/>
            <person name="McRose D."/>
            <person name="Mock T."/>
            <person name="Neilson J.A."/>
            <person name="Onodera N.T."/>
            <person name="Poole A.M."/>
            <person name="Pritham E.J."/>
            <person name="Richards T.A."/>
            <person name="Rocap G."/>
            <person name="Roy S.W."/>
            <person name="Sarai C."/>
            <person name="Schaack S."/>
            <person name="Shirato S."/>
            <person name="Slamovits C.H."/>
            <person name="Spencer D.F."/>
            <person name="Suzuki S."/>
            <person name="Worden A.Z."/>
            <person name="Zauner S."/>
            <person name="Barry K."/>
            <person name="Bell C."/>
            <person name="Bharti A.K."/>
            <person name="Crow J.A."/>
            <person name="Grimwood J."/>
            <person name="Kramer R."/>
            <person name="Lindquist E."/>
            <person name="Lucas S."/>
            <person name="Salamov A."/>
            <person name="McFadden G.I."/>
            <person name="Lane C.E."/>
            <person name="Keeling P.J."/>
            <person name="Gray M.W."/>
            <person name="Grigoriev I.V."/>
            <person name="Archibald J.M."/>
        </authorList>
    </citation>
    <scope>NUCLEOTIDE SEQUENCE</scope>
    <source>
        <strain evidence="2 4">CCMP2712</strain>
    </source>
</reference>
<dbReference type="Proteomes" id="UP000011087">
    <property type="component" value="Unassembled WGS sequence"/>
</dbReference>
<dbReference type="PaxDb" id="55529-EKX55038"/>
<dbReference type="GeneID" id="17311536"/>
<evidence type="ECO:0008006" key="5">
    <source>
        <dbReference type="Google" id="ProtNLM"/>
    </source>
</evidence>
<proteinExistence type="predicted"/>
<dbReference type="SMART" id="SM00698">
    <property type="entry name" value="MORN"/>
    <property type="match status" value="7"/>
</dbReference>
<dbReference type="HOGENOM" id="CLU_809995_0_0_1"/>
<dbReference type="PANTHER" id="PTHR43215">
    <property type="entry name" value="RADIAL SPOKE HEAD 1 HOMOLOG"/>
    <property type="match status" value="1"/>
</dbReference>
<dbReference type="InterPro" id="IPR003409">
    <property type="entry name" value="MORN"/>
</dbReference>
<dbReference type="EnsemblProtists" id="EKX55038">
    <property type="protein sequence ID" value="EKX55038"/>
    <property type="gene ID" value="GUITHDRAFT_83912"/>
</dbReference>
<reference evidence="4" key="2">
    <citation type="submission" date="2012-11" db="EMBL/GenBank/DDBJ databases">
        <authorList>
            <person name="Kuo A."/>
            <person name="Curtis B.A."/>
            <person name="Tanifuji G."/>
            <person name="Burki F."/>
            <person name="Gruber A."/>
            <person name="Irimia M."/>
            <person name="Maruyama S."/>
            <person name="Arias M.C."/>
            <person name="Ball S.G."/>
            <person name="Gile G.H."/>
            <person name="Hirakawa Y."/>
            <person name="Hopkins J.F."/>
            <person name="Rensing S.A."/>
            <person name="Schmutz J."/>
            <person name="Symeonidi A."/>
            <person name="Elias M."/>
            <person name="Eveleigh R.J."/>
            <person name="Herman E.K."/>
            <person name="Klute M.J."/>
            <person name="Nakayama T."/>
            <person name="Obornik M."/>
            <person name="Reyes-Prieto A."/>
            <person name="Armbrust E.V."/>
            <person name="Aves S.J."/>
            <person name="Beiko R.G."/>
            <person name="Coutinho P."/>
            <person name="Dacks J.B."/>
            <person name="Durnford D.G."/>
            <person name="Fast N.M."/>
            <person name="Green B.R."/>
            <person name="Grisdale C."/>
            <person name="Hempe F."/>
            <person name="Henrissat B."/>
            <person name="Hoppner M.P."/>
            <person name="Ishida K.-I."/>
            <person name="Kim E."/>
            <person name="Koreny L."/>
            <person name="Kroth P.G."/>
            <person name="Liu Y."/>
            <person name="Malik S.-B."/>
            <person name="Maier U.G."/>
            <person name="McRose D."/>
            <person name="Mock T."/>
            <person name="Neilson J.A."/>
            <person name="Onodera N.T."/>
            <person name="Poole A.M."/>
            <person name="Pritham E.J."/>
            <person name="Richards T.A."/>
            <person name="Rocap G."/>
            <person name="Roy S.W."/>
            <person name="Sarai C."/>
            <person name="Schaack S."/>
            <person name="Shirato S."/>
            <person name="Slamovits C.H."/>
            <person name="Spencer D.F."/>
            <person name="Suzuki S."/>
            <person name="Worden A.Z."/>
            <person name="Zauner S."/>
            <person name="Barry K."/>
            <person name="Bell C."/>
            <person name="Bharti A.K."/>
            <person name="Crow J.A."/>
            <person name="Grimwood J."/>
            <person name="Kramer R."/>
            <person name="Lindquist E."/>
            <person name="Lucas S."/>
            <person name="Salamov A."/>
            <person name="McFadden G.I."/>
            <person name="Lane C.E."/>
            <person name="Keeling P.J."/>
            <person name="Gray M.W."/>
            <person name="Grigoriev I.V."/>
            <person name="Archibald J.M."/>
        </authorList>
    </citation>
    <scope>NUCLEOTIDE SEQUENCE</scope>
    <source>
        <strain evidence="4">CCMP2712</strain>
    </source>
</reference>
<dbReference type="PANTHER" id="PTHR43215:SF14">
    <property type="entry name" value="RADIAL SPOKE HEAD 1 HOMOLOG"/>
    <property type="match status" value="1"/>
</dbReference>
<name>L1K3U5_GUITC</name>
<dbReference type="STRING" id="905079.L1K3U5"/>
<dbReference type="KEGG" id="gtt:GUITHDRAFT_83912"/>
<accession>L1K3U5</accession>
<dbReference type="SUPFAM" id="SSF82185">
    <property type="entry name" value="Histone H3 K4-specific methyltransferase SET7/9 N-terminal domain"/>
    <property type="match status" value="1"/>
</dbReference>
<dbReference type="RefSeq" id="XP_005842018.1">
    <property type="nucleotide sequence ID" value="XM_005841961.1"/>
</dbReference>
<keyword evidence="1" id="KW-0677">Repeat</keyword>
<evidence type="ECO:0000256" key="1">
    <source>
        <dbReference type="ARBA" id="ARBA00022737"/>
    </source>
</evidence>
<organism evidence="2">
    <name type="scientific">Guillardia theta (strain CCMP2712)</name>
    <name type="common">Cryptophyte</name>
    <dbReference type="NCBI Taxonomy" id="905079"/>
    <lineage>
        <taxon>Eukaryota</taxon>
        <taxon>Cryptophyceae</taxon>
        <taxon>Pyrenomonadales</taxon>
        <taxon>Geminigeraceae</taxon>
        <taxon>Guillardia</taxon>
    </lineage>
</organism>
<evidence type="ECO:0000313" key="2">
    <source>
        <dbReference type="EMBL" id="EKX55038.1"/>
    </source>
</evidence>
<evidence type="ECO:0000313" key="3">
    <source>
        <dbReference type="EnsemblProtists" id="EKX55038"/>
    </source>
</evidence>
<evidence type="ECO:0000313" key="4">
    <source>
        <dbReference type="Proteomes" id="UP000011087"/>
    </source>
</evidence>
<dbReference type="OMA" id="EGQWREN"/>
<gene>
    <name evidence="2" type="ORF">GUITHDRAFT_83912</name>
</gene>
<dbReference type="Gene3D" id="2.20.110.10">
    <property type="entry name" value="Histone H3 K4-specific methyltransferase SET7/9 N-terminal domain"/>
    <property type="match status" value="3"/>
</dbReference>
<protein>
    <recommendedName>
        <fullName evidence="5">MORN repeat-containing protein</fullName>
    </recommendedName>
</protein>
<dbReference type="EMBL" id="JH992966">
    <property type="protein sequence ID" value="EKX55038.1"/>
    <property type="molecule type" value="Genomic_DNA"/>
</dbReference>
<dbReference type="Pfam" id="PF02493">
    <property type="entry name" value="MORN"/>
    <property type="match status" value="7"/>
</dbReference>
<dbReference type="OrthoDB" id="48314at2759"/>
<reference evidence="3" key="3">
    <citation type="submission" date="2016-03" db="UniProtKB">
        <authorList>
            <consortium name="EnsemblProtists"/>
        </authorList>
    </citation>
    <scope>IDENTIFICATION</scope>
</reference>
<sequence>MLDGINFAGCTNDREFSEIELISELIISYFPNTRFVRHACHPCEWRHYREMICRKYGFEHAGEGSIVWQRDGKLIGGQGELKRILEEKYQIECSSHIHSDMVQQLLEENQRLMDELVVTDGWTPFIGEFHKVWKERNESFEGSWLNHKPHRGTYVYHDGSRYEGEFVDGHFEGKGRQTYKDGSEYAGSFQNGRRHGKGWYRDAEGNVYDGEFLEGVCQGVGTKTWTFGRTYKGEWKHNKADGLGEESIPQEGDFLFYSGEFVDGKRCGYGQCHYPNGNVYKGDWKDNKREGKGELFIFGHPLKLQGVFEDNTFIGGTFRYDDVTTPYPGEVSGCCPTTPRDWR</sequence>
<dbReference type="AlphaFoldDB" id="L1K3U5"/>